<evidence type="ECO:0000256" key="7">
    <source>
        <dbReference type="ARBA" id="ARBA00023053"/>
    </source>
</evidence>
<dbReference type="PANTHER" id="PTHR42985:SF10">
    <property type="entry name" value="SODIUM-COUPLED MONOCARBOXYLATE TRANSPORTER 1"/>
    <property type="match status" value="1"/>
</dbReference>
<keyword evidence="14" id="KW-1185">Reference proteome</keyword>
<feature type="transmembrane region" description="Helical" evidence="12">
    <location>
        <begin position="55"/>
        <end position="74"/>
    </location>
</feature>
<evidence type="ECO:0000256" key="3">
    <source>
        <dbReference type="ARBA" id="ARBA00022448"/>
    </source>
</evidence>
<evidence type="ECO:0000256" key="9">
    <source>
        <dbReference type="ARBA" id="ARBA00023136"/>
    </source>
</evidence>
<feature type="transmembrane region" description="Helical" evidence="12">
    <location>
        <begin position="86"/>
        <end position="109"/>
    </location>
</feature>
<evidence type="ECO:0000256" key="6">
    <source>
        <dbReference type="ARBA" id="ARBA00022989"/>
    </source>
</evidence>
<dbReference type="InterPro" id="IPR051163">
    <property type="entry name" value="Sodium:Solute_Symporter_SSF"/>
</dbReference>
<protein>
    <submittedName>
        <fullName evidence="13">Solute carrier family 5 member 8</fullName>
    </submittedName>
</protein>
<accession>A0A665TTD1</accession>
<reference evidence="13" key="3">
    <citation type="submission" date="2025-09" db="UniProtKB">
        <authorList>
            <consortium name="Ensembl"/>
        </authorList>
    </citation>
    <scope>IDENTIFICATION</scope>
</reference>
<feature type="transmembrane region" description="Helical" evidence="12">
    <location>
        <begin position="505"/>
        <end position="523"/>
    </location>
</feature>
<dbReference type="Ensembl" id="ENSENLT00000008196.1">
    <property type="protein sequence ID" value="ENSENLP00000007841.1"/>
    <property type="gene ID" value="ENSENLG00000003623.1"/>
</dbReference>
<keyword evidence="7" id="KW-0915">Sodium</keyword>
<evidence type="ECO:0000256" key="5">
    <source>
        <dbReference type="ARBA" id="ARBA00022692"/>
    </source>
</evidence>
<keyword evidence="4" id="KW-1003">Cell membrane</keyword>
<evidence type="ECO:0000256" key="12">
    <source>
        <dbReference type="SAM" id="Phobius"/>
    </source>
</evidence>
<gene>
    <name evidence="13" type="primary">slc5a8</name>
</gene>
<sequence length="535" mass="57723">MSGDTLGAGSFAVADYVVFALMLMVSAAVGVYFAWTGRGQRTSGDFLMGGRRLTALPVSLSLTASFMSAITVLSNPAEVYRYGASIGFYGFSYIITILVTSEVFLPVFYRLAVTSTYEYLELRFNRATRLLGTVLFIVQTILYTGIVIYAPALALNQVTGMDLWGAVISTGVVCTFYCTMVRKQQYFHFPFQLGVMLAGFLSVIVRSVIIQGGVSFHLYSYSNSFFSVSTSFDTNPLRRHTFWTITIGGTFVWVSIYGINQAQVQRYISCKSIHHARASLYINLLGLGSILLCSVFAGMCLYSVYKNCDPWTAGLVSAPDQLMPYLVMDILGDYPGLPGLFVAAAYSGSLSTVSSSINALAAVTMEDVIKPHTNVSEKHLSFISKGLSFTFGVLCIGMAGLASLMGGILQAAISIFGIIGGPLLGLFTLGILCPFANSKGALSGLVAGLVVSLWVGIGAHIYPPPPELTRPLPLTTEGCNFTTDSLNWTSTALSALEDHWYSLSYLYFSPIGTIISMSVGLIISKNLNLSLFKLL</sequence>
<keyword evidence="8" id="KW-0406">Ion transport</keyword>
<dbReference type="GO" id="GO:0015730">
    <property type="term" value="P:propanoate transmembrane transport"/>
    <property type="evidence" value="ECO:0007669"/>
    <property type="project" value="TreeGrafter"/>
</dbReference>
<keyword evidence="9 12" id="KW-0472">Membrane</keyword>
<keyword evidence="6 12" id="KW-1133">Transmembrane helix</keyword>
<dbReference type="PANTHER" id="PTHR42985">
    <property type="entry name" value="SODIUM-COUPLED MONOCARBOXYLATE TRANSPORTER"/>
    <property type="match status" value="1"/>
</dbReference>
<dbReference type="GO" id="GO:0005886">
    <property type="term" value="C:plasma membrane"/>
    <property type="evidence" value="ECO:0007669"/>
    <property type="project" value="UniProtKB-SubCell"/>
</dbReference>
<dbReference type="PROSITE" id="PS50283">
    <property type="entry name" value="NA_SOLUT_SYMP_3"/>
    <property type="match status" value="1"/>
</dbReference>
<feature type="transmembrane region" description="Helical" evidence="12">
    <location>
        <begin position="193"/>
        <end position="220"/>
    </location>
</feature>
<evidence type="ECO:0000313" key="13">
    <source>
        <dbReference type="Ensembl" id="ENSENLP00000007841.1"/>
    </source>
</evidence>
<organism evidence="13 14">
    <name type="scientific">Echeneis naucrates</name>
    <name type="common">Live sharksucker</name>
    <dbReference type="NCBI Taxonomy" id="173247"/>
    <lineage>
        <taxon>Eukaryota</taxon>
        <taxon>Metazoa</taxon>
        <taxon>Chordata</taxon>
        <taxon>Craniata</taxon>
        <taxon>Vertebrata</taxon>
        <taxon>Euteleostomi</taxon>
        <taxon>Actinopterygii</taxon>
        <taxon>Neopterygii</taxon>
        <taxon>Teleostei</taxon>
        <taxon>Neoteleostei</taxon>
        <taxon>Acanthomorphata</taxon>
        <taxon>Carangaria</taxon>
        <taxon>Carangiformes</taxon>
        <taxon>Echeneidae</taxon>
        <taxon>Echeneis</taxon>
    </lineage>
</organism>
<feature type="transmembrane region" description="Helical" evidence="12">
    <location>
        <begin position="411"/>
        <end position="433"/>
    </location>
</feature>
<evidence type="ECO:0000256" key="4">
    <source>
        <dbReference type="ARBA" id="ARBA00022475"/>
    </source>
</evidence>
<dbReference type="NCBIfam" id="TIGR00813">
    <property type="entry name" value="sss"/>
    <property type="match status" value="1"/>
</dbReference>
<feature type="transmembrane region" description="Helical" evidence="12">
    <location>
        <begin position="163"/>
        <end position="181"/>
    </location>
</feature>
<feature type="transmembrane region" description="Helical" evidence="12">
    <location>
        <begin position="340"/>
        <end position="365"/>
    </location>
</feature>
<evidence type="ECO:0000256" key="11">
    <source>
        <dbReference type="RuleBase" id="RU362091"/>
    </source>
</evidence>
<feature type="transmembrane region" description="Helical" evidence="12">
    <location>
        <begin position="386"/>
        <end position="405"/>
    </location>
</feature>
<dbReference type="Gene3D" id="1.20.1730.10">
    <property type="entry name" value="Sodium/glucose cotransporter"/>
    <property type="match status" value="1"/>
</dbReference>
<dbReference type="Pfam" id="PF00474">
    <property type="entry name" value="SSF"/>
    <property type="match status" value="1"/>
</dbReference>
<name>A0A665TTD1_ECHNA</name>
<dbReference type="GO" id="GO:0070062">
    <property type="term" value="C:extracellular exosome"/>
    <property type="evidence" value="ECO:0007669"/>
    <property type="project" value="TreeGrafter"/>
</dbReference>
<feature type="transmembrane region" description="Helical" evidence="12">
    <location>
        <begin position="16"/>
        <end position="35"/>
    </location>
</feature>
<evidence type="ECO:0000256" key="2">
    <source>
        <dbReference type="ARBA" id="ARBA00006434"/>
    </source>
</evidence>
<feature type="transmembrane region" description="Helical" evidence="12">
    <location>
        <begin position="130"/>
        <end position="151"/>
    </location>
</feature>
<feature type="transmembrane region" description="Helical" evidence="12">
    <location>
        <begin position="280"/>
        <end position="305"/>
    </location>
</feature>
<comment type="similarity">
    <text evidence="2 11">Belongs to the sodium:solute symporter (SSF) (TC 2.A.21) family.</text>
</comment>
<dbReference type="AlphaFoldDB" id="A0A665TTD1"/>
<dbReference type="InterPro" id="IPR038377">
    <property type="entry name" value="Na/Glc_symporter_sf"/>
</dbReference>
<keyword evidence="5 12" id="KW-0812">Transmembrane</keyword>
<proteinExistence type="inferred from homology"/>
<dbReference type="InterPro" id="IPR001734">
    <property type="entry name" value="Na/solute_symporter"/>
</dbReference>
<reference evidence="13" key="2">
    <citation type="submission" date="2025-08" db="UniProtKB">
        <authorList>
            <consortium name="Ensembl"/>
        </authorList>
    </citation>
    <scope>IDENTIFICATION</scope>
</reference>
<dbReference type="Proteomes" id="UP000472264">
    <property type="component" value="Chromosome 23"/>
</dbReference>
<keyword evidence="3" id="KW-0813">Transport</keyword>
<evidence type="ECO:0000256" key="10">
    <source>
        <dbReference type="ARBA" id="ARBA00023201"/>
    </source>
</evidence>
<feature type="transmembrane region" description="Helical" evidence="12">
    <location>
        <begin position="440"/>
        <end position="462"/>
    </location>
</feature>
<dbReference type="GO" id="GO:0005343">
    <property type="term" value="F:organic acid:sodium symporter activity"/>
    <property type="evidence" value="ECO:0007669"/>
    <property type="project" value="TreeGrafter"/>
</dbReference>
<evidence type="ECO:0000313" key="14">
    <source>
        <dbReference type="Proteomes" id="UP000472264"/>
    </source>
</evidence>
<keyword evidence="10" id="KW-0739">Sodium transport</keyword>
<evidence type="ECO:0000256" key="8">
    <source>
        <dbReference type="ARBA" id="ARBA00023065"/>
    </source>
</evidence>
<reference evidence="13" key="1">
    <citation type="submission" date="2021-04" db="EMBL/GenBank/DDBJ databases">
        <authorList>
            <consortium name="Wellcome Sanger Institute Data Sharing"/>
        </authorList>
    </citation>
    <scope>NUCLEOTIDE SEQUENCE [LARGE SCALE GENOMIC DNA]</scope>
</reference>
<feature type="transmembrane region" description="Helical" evidence="12">
    <location>
        <begin position="240"/>
        <end position="259"/>
    </location>
</feature>
<comment type="subcellular location">
    <subcellularLocation>
        <location evidence="1">Cell membrane</location>
        <topology evidence="1">Multi-pass membrane protein</topology>
    </subcellularLocation>
</comment>
<evidence type="ECO:0000256" key="1">
    <source>
        <dbReference type="ARBA" id="ARBA00004651"/>
    </source>
</evidence>